<dbReference type="EnsemblPlants" id="OPUNC12G10540.1">
    <property type="protein sequence ID" value="OPUNC12G10540.1"/>
    <property type="gene ID" value="OPUNC12G10540"/>
</dbReference>
<dbReference type="Gramene" id="OPUNC12G10540.1">
    <property type="protein sequence ID" value="OPUNC12G10540.1"/>
    <property type="gene ID" value="OPUNC12G10540"/>
</dbReference>
<evidence type="ECO:0000313" key="1">
    <source>
        <dbReference type="EnsemblPlants" id="OPUNC12G10540.1"/>
    </source>
</evidence>
<dbReference type="Proteomes" id="UP000026962">
    <property type="component" value="Chromosome 12"/>
</dbReference>
<keyword evidence="2" id="KW-1185">Reference proteome</keyword>
<evidence type="ECO:0000313" key="2">
    <source>
        <dbReference type="Proteomes" id="UP000026962"/>
    </source>
</evidence>
<accession>A0A0E0MMB8</accession>
<sequence length="61" mass="6485">MAAGIAQLFRISVASTRIGNAFLSEPSHSKYLGSNPTGVALSCLMQLNHLIAHCLPNKGLY</sequence>
<dbReference type="AlphaFoldDB" id="A0A0E0MMB8"/>
<reference evidence="1" key="1">
    <citation type="submission" date="2015-04" db="UniProtKB">
        <authorList>
            <consortium name="EnsemblPlants"/>
        </authorList>
    </citation>
    <scope>IDENTIFICATION</scope>
</reference>
<dbReference type="HOGENOM" id="CLU_2926688_0_0_1"/>
<organism evidence="1">
    <name type="scientific">Oryza punctata</name>
    <name type="common">Red rice</name>
    <dbReference type="NCBI Taxonomy" id="4537"/>
    <lineage>
        <taxon>Eukaryota</taxon>
        <taxon>Viridiplantae</taxon>
        <taxon>Streptophyta</taxon>
        <taxon>Embryophyta</taxon>
        <taxon>Tracheophyta</taxon>
        <taxon>Spermatophyta</taxon>
        <taxon>Magnoliopsida</taxon>
        <taxon>Liliopsida</taxon>
        <taxon>Poales</taxon>
        <taxon>Poaceae</taxon>
        <taxon>BOP clade</taxon>
        <taxon>Oryzoideae</taxon>
        <taxon>Oryzeae</taxon>
        <taxon>Oryzinae</taxon>
        <taxon>Oryza</taxon>
    </lineage>
</organism>
<proteinExistence type="predicted"/>
<name>A0A0E0MMB8_ORYPU</name>
<protein>
    <submittedName>
        <fullName evidence="1">Uncharacterized protein</fullName>
    </submittedName>
</protein>
<reference evidence="1" key="2">
    <citation type="submission" date="2018-05" db="EMBL/GenBank/DDBJ databases">
        <title>OpunRS2 (Oryza punctata Reference Sequence Version 2).</title>
        <authorList>
            <person name="Zhang J."/>
            <person name="Kudrna D."/>
            <person name="Lee S."/>
            <person name="Talag J."/>
            <person name="Welchert J."/>
            <person name="Wing R.A."/>
        </authorList>
    </citation>
    <scope>NUCLEOTIDE SEQUENCE [LARGE SCALE GENOMIC DNA]</scope>
</reference>